<evidence type="ECO:0000313" key="11">
    <source>
        <dbReference type="EMBL" id="ANY65802.1"/>
    </source>
</evidence>
<dbReference type="PROSITE" id="PS00760">
    <property type="entry name" value="SPASE_I_2"/>
    <property type="match status" value="1"/>
</dbReference>
<comment type="subcellular location">
    <subcellularLocation>
        <location evidence="2">Cell membrane</location>
        <topology evidence="2">Single-pass type II membrane protein</topology>
    </subcellularLocation>
    <subcellularLocation>
        <location evidence="9">Membrane</location>
        <topology evidence="9">Single-pass type II membrane protein</topology>
    </subcellularLocation>
</comment>
<reference evidence="11" key="1">
    <citation type="submission" date="2016-08" db="EMBL/GenBank/DDBJ databases">
        <title>Complete Genome Seqeunce of Paenibacillus sp. BIHB 4019 from tea rhizoplane.</title>
        <authorList>
            <person name="Thakur R."/>
            <person name="Swarnkar M.K."/>
            <person name="Gulati A."/>
        </authorList>
    </citation>
    <scope>NUCLEOTIDE SEQUENCE [LARGE SCALE GENOMIC DNA]</scope>
    <source>
        <strain evidence="11">BIHB4019</strain>
    </source>
</reference>
<dbReference type="GO" id="GO:0006465">
    <property type="term" value="P:signal peptide processing"/>
    <property type="evidence" value="ECO:0007669"/>
    <property type="project" value="InterPro"/>
</dbReference>
<name>A0A1B2DDL7_9BACL</name>
<feature type="active site" evidence="7">
    <location>
        <position position="63"/>
    </location>
</feature>
<keyword evidence="5 8" id="KW-0645">Protease</keyword>
<dbReference type="SUPFAM" id="SSF51306">
    <property type="entry name" value="LexA/Signal peptidase"/>
    <property type="match status" value="1"/>
</dbReference>
<feature type="active site" evidence="7">
    <location>
        <position position="109"/>
    </location>
</feature>
<dbReference type="Gene3D" id="2.10.109.10">
    <property type="entry name" value="Umud Fragment, subunit A"/>
    <property type="match status" value="1"/>
</dbReference>
<dbReference type="CDD" id="cd06530">
    <property type="entry name" value="S26_SPase_I"/>
    <property type="match status" value="1"/>
</dbReference>
<evidence type="ECO:0000256" key="7">
    <source>
        <dbReference type="PIRSR" id="PIRSR600223-1"/>
    </source>
</evidence>
<evidence type="ECO:0000256" key="4">
    <source>
        <dbReference type="ARBA" id="ARBA00013208"/>
    </source>
</evidence>
<sequence>MDRFSFDGSSSGEAEGQEQLGALKRPGWSKELWEWVKTVGISFILVAVLHLFVFNLSTVEGHSMEPTLQEKEWLFVNKFVYLIGTPKIGDVVILEDPSAFGKEQELLVKRVVGLPGDRIEISDKHLYRNGELVDEPYIDTEIEDLDMMPLTVEAGSYYVMGDNRHARASKDSRMFGTVPLSAIEGKAQFIVWPYKQIKPL</sequence>
<dbReference type="InterPro" id="IPR019533">
    <property type="entry name" value="Peptidase_S26"/>
</dbReference>
<feature type="domain" description="Peptidase S26" evidence="10">
    <location>
        <begin position="32"/>
        <end position="192"/>
    </location>
</feature>
<organism evidence="11">
    <name type="scientific">Paenibacillus sp. BIHB 4019</name>
    <dbReference type="NCBI Taxonomy" id="1870819"/>
    <lineage>
        <taxon>Bacteria</taxon>
        <taxon>Bacillati</taxon>
        <taxon>Bacillota</taxon>
        <taxon>Bacilli</taxon>
        <taxon>Bacillales</taxon>
        <taxon>Paenibacillaceae</taxon>
        <taxon>Paenibacillus</taxon>
    </lineage>
</organism>
<dbReference type="PRINTS" id="PR00727">
    <property type="entry name" value="LEADERPTASE"/>
</dbReference>
<dbReference type="GO" id="GO:0009003">
    <property type="term" value="F:signal peptidase activity"/>
    <property type="evidence" value="ECO:0007669"/>
    <property type="project" value="UniProtKB-EC"/>
</dbReference>
<dbReference type="EC" id="3.4.21.89" evidence="4 8"/>
<evidence type="ECO:0000256" key="9">
    <source>
        <dbReference type="RuleBase" id="RU362042"/>
    </source>
</evidence>
<dbReference type="EMBL" id="CP016808">
    <property type="protein sequence ID" value="ANY65802.1"/>
    <property type="molecule type" value="Genomic_DNA"/>
</dbReference>
<dbReference type="GO" id="GO:0004252">
    <property type="term" value="F:serine-type endopeptidase activity"/>
    <property type="evidence" value="ECO:0007669"/>
    <property type="project" value="InterPro"/>
</dbReference>
<protein>
    <recommendedName>
        <fullName evidence="4 8">Signal peptidase I</fullName>
        <ecNumber evidence="4 8">3.4.21.89</ecNumber>
    </recommendedName>
</protein>
<evidence type="ECO:0000256" key="8">
    <source>
        <dbReference type="RuleBase" id="RU003993"/>
    </source>
</evidence>
<keyword evidence="8" id="KW-1133">Transmembrane helix</keyword>
<keyword evidence="6 8" id="KW-0378">Hydrolase</keyword>
<evidence type="ECO:0000256" key="2">
    <source>
        <dbReference type="ARBA" id="ARBA00004401"/>
    </source>
</evidence>
<comment type="catalytic activity">
    <reaction evidence="1 8">
        <text>Cleavage of hydrophobic, N-terminal signal or leader sequences from secreted and periplasmic proteins.</text>
        <dbReference type="EC" id="3.4.21.89"/>
    </reaction>
</comment>
<dbReference type="RefSeq" id="WP_099517178.1">
    <property type="nucleotide sequence ID" value="NZ_CP016808.1"/>
</dbReference>
<dbReference type="InterPro" id="IPR019756">
    <property type="entry name" value="Pept_S26A_signal_pept_1_Ser-AS"/>
</dbReference>
<dbReference type="GO" id="GO:0005886">
    <property type="term" value="C:plasma membrane"/>
    <property type="evidence" value="ECO:0007669"/>
    <property type="project" value="UniProtKB-SubCell"/>
</dbReference>
<evidence type="ECO:0000256" key="3">
    <source>
        <dbReference type="ARBA" id="ARBA00009370"/>
    </source>
</evidence>
<feature type="transmembrane region" description="Helical" evidence="8">
    <location>
        <begin position="35"/>
        <end position="54"/>
    </location>
</feature>
<evidence type="ECO:0000256" key="5">
    <source>
        <dbReference type="ARBA" id="ARBA00022670"/>
    </source>
</evidence>
<dbReference type="InterPro" id="IPR019757">
    <property type="entry name" value="Pept_S26A_signal_pept_1_Lys-AS"/>
</dbReference>
<keyword evidence="8" id="KW-0812">Transmembrane</keyword>
<evidence type="ECO:0000256" key="6">
    <source>
        <dbReference type="ARBA" id="ARBA00022801"/>
    </source>
</evidence>
<comment type="similarity">
    <text evidence="3 9">Belongs to the peptidase S26 family.</text>
</comment>
<dbReference type="NCBIfam" id="TIGR02227">
    <property type="entry name" value="sigpep_I_bact"/>
    <property type="match status" value="1"/>
</dbReference>
<proteinExistence type="inferred from homology"/>
<keyword evidence="8" id="KW-0472">Membrane</keyword>
<dbReference type="PROSITE" id="PS00501">
    <property type="entry name" value="SPASE_I_1"/>
    <property type="match status" value="1"/>
</dbReference>
<dbReference type="PANTHER" id="PTHR43390">
    <property type="entry name" value="SIGNAL PEPTIDASE I"/>
    <property type="match status" value="1"/>
</dbReference>
<evidence type="ECO:0000256" key="1">
    <source>
        <dbReference type="ARBA" id="ARBA00000677"/>
    </source>
</evidence>
<dbReference type="InterPro" id="IPR000223">
    <property type="entry name" value="Pept_S26A_signal_pept_1"/>
</dbReference>
<dbReference type="PANTHER" id="PTHR43390:SF1">
    <property type="entry name" value="CHLOROPLAST PROCESSING PEPTIDASE"/>
    <property type="match status" value="1"/>
</dbReference>
<dbReference type="AlphaFoldDB" id="A0A1B2DDL7"/>
<evidence type="ECO:0000259" key="10">
    <source>
        <dbReference type="Pfam" id="PF10502"/>
    </source>
</evidence>
<gene>
    <name evidence="11" type="ORF">BBD42_04465</name>
</gene>
<dbReference type="Pfam" id="PF10502">
    <property type="entry name" value="Peptidase_S26"/>
    <property type="match status" value="1"/>
</dbReference>
<accession>A0A1B2DDL7</accession>
<dbReference type="InterPro" id="IPR036286">
    <property type="entry name" value="LexA/Signal_pep-like_sf"/>
</dbReference>